<dbReference type="CDD" id="cd06260">
    <property type="entry name" value="DUF820-like"/>
    <property type="match status" value="1"/>
</dbReference>
<reference evidence="2" key="1">
    <citation type="submission" date="2020-02" db="EMBL/GenBank/DDBJ databases">
        <authorList>
            <person name="Meier V. D."/>
        </authorList>
    </citation>
    <scope>NUCLEOTIDE SEQUENCE</scope>
    <source>
        <strain evidence="2">AVDCRST_MAG68</strain>
    </source>
</reference>
<evidence type="ECO:0000313" key="2">
    <source>
        <dbReference type="EMBL" id="CAA9311771.1"/>
    </source>
</evidence>
<dbReference type="InterPro" id="IPR008538">
    <property type="entry name" value="Uma2"/>
</dbReference>
<protein>
    <recommendedName>
        <fullName evidence="1">Putative restriction endonuclease domain-containing protein</fullName>
    </recommendedName>
</protein>
<proteinExistence type="predicted"/>
<dbReference type="PANTHER" id="PTHR34107:SF4">
    <property type="entry name" value="SLL1222 PROTEIN"/>
    <property type="match status" value="1"/>
</dbReference>
<dbReference type="AlphaFoldDB" id="A0A6J4KR88"/>
<dbReference type="InterPro" id="IPR011335">
    <property type="entry name" value="Restrct_endonuc-II-like"/>
</dbReference>
<dbReference type="EMBL" id="CADCTW010000074">
    <property type="protein sequence ID" value="CAA9311771.1"/>
    <property type="molecule type" value="Genomic_DNA"/>
</dbReference>
<dbReference type="PANTHER" id="PTHR34107">
    <property type="entry name" value="SLL0198 PROTEIN-RELATED"/>
    <property type="match status" value="1"/>
</dbReference>
<accession>A0A6J4KR88</accession>
<name>A0A6J4KR88_9BACT</name>
<feature type="domain" description="Putative restriction endonuclease" evidence="1">
    <location>
        <begin position="13"/>
        <end position="180"/>
    </location>
</feature>
<dbReference type="Gene3D" id="3.90.1570.10">
    <property type="entry name" value="tt1808, chain A"/>
    <property type="match status" value="1"/>
</dbReference>
<organism evidence="2">
    <name type="scientific">uncultured Gemmatimonadota bacterium</name>
    <dbReference type="NCBI Taxonomy" id="203437"/>
    <lineage>
        <taxon>Bacteria</taxon>
        <taxon>Pseudomonadati</taxon>
        <taxon>Gemmatimonadota</taxon>
        <taxon>environmental samples</taxon>
    </lineage>
</organism>
<gene>
    <name evidence="2" type="ORF">AVDCRST_MAG68-1396</name>
</gene>
<dbReference type="InterPro" id="IPR012296">
    <property type="entry name" value="Nuclease_put_TT1808"/>
</dbReference>
<evidence type="ECO:0000259" key="1">
    <source>
        <dbReference type="Pfam" id="PF05685"/>
    </source>
</evidence>
<dbReference type="SUPFAM" id="SSF52980">
    <property type="entry name" value="Restriction endonuclease-like"/>
    <property type="match status" value="1"/>
</dbReference>
<sequence>MATKPAFQHWSYAEFERLPDDGNRYEVIAGQLVVTPSPGFAHQEIIGRLFVQMRPFVDAHRLGHLILSPFDVLFGEGDYLVPDLSFVRADRAAIIRKHGVEGPPDLLVEVLSESTSFRDRGIKRERYAHFGVAQYWVIDPRSSQIHVYRLLEDAERPTVLTSGTLEWEPVAGGPTLSLDVAELFRGLD</sequence>
<dbReference type="Pfam" id="PF05685">
    <property type="entry name" value="Uma2"/>
    <property type="match status" value="1"/>
</dbReference>